<evidence type="ECO:0000313" key="2">
    <source>
        <dbReference type="EMBL" id="VDM93141.1"/>
    </source>
</evidence>
<proteinExistence type="predicted"/>
<sequence>MCKIDKYFYAVGGYNTMVTNTAVRFDGRKWERTCDITLARSALRLVLLKAWPDPVELLSETSSEANDPNDSLGNSEPLTPQPTSDSCEMTAASNDSAN</sequence>
<dbReference type="OMA" id="CDITLAR"/>
<protein>
    <submittedName>
        <fullName evidence="2">Uncharacterized protein</fullName>
    </submittedName>
</protein>
<accession>A0A3P7M9W7</accession>
<feature type="region of interest" description="Disordered" evidence="1">
    <location>
        <begin position="59"/>
        <end position="98"/>
    </location>
</feature>
<dbReference type="AlphaFoldDB" id="A0A3P7M9W7"/>
<dbReference type="STRING" id="42156.A0A3P7M9W7"/>
<keyword evidence="3" id="KW-1185">Reference proteome</keyword>
<evidence type="ECO:0000313" key="3">
    <source>
        <dbReference type="Proteomes" id="UP000277928"/>
    </source>
</evidence>
<organism evidence="2 3">
    <name type="scientific">Litomosoides sigmodontis</name>
    <name type="common">Filarial nematode worm</name>
    <dbReference type="NCBI Taxonomy" id="42156"/>
    <lineage>
        <taxon>Eukaryota</taxon>
        <taxon>Metazoa</taxon>
        <taxon>Ecdysozoa</taxon>
        <taxon>Nematoda</taxon>
        <taxon>Chromadorea</taxon>
        <taxon>Rhabditida</taxon>
        <taxon>Spirurina</taxon>
        <taxon>Spiruromorpha</taxon>
        <taxon>Filarioidea</taxon>
        <taxon>Onchocercidae</taxon>
        <taxon>Litomosoides</taxon>
    </lineage>
</organism>
<dbReference type="Proteomes" id="UP000277928">
    <property type="component" value="Unassembled WGS sequence"/>
</dbReference>
<dbReference type="OrthoDB" id="5775046at2759"/>
<dbReference type="EMBL" id="UYRX01002379">
    <property type="protein sequence ID" value="VDM93141.1"/>
    <property type="molecule type" value="Genomic_DNA"/>
</dbReference>
<evidence type="ECO:0000256" key="1">
    <source>
        <dbReference type="SAM" id="MobiDB-lite"/>
    </source>
</evidence>
<name>A0A3P7M9W7_LITSI</name>
<gene>
    <name evidence="2" type="ORF">NLS_LOCUS10064</name>
</gene>
<reference evidence="2 3" key="1">
    <citation type="submission" date="2018-08" db="EMBL/GenBank/DDBJ databases">
        <authorList>
            <person name="Laetsch R D."/>
            <person name="Stevens L."/>
            <person name="Kumar S."/>
            <person name="Blaxter L. M."/>
        </authorList>
    </citation>
    <scope>NUCLEOTIDE SEQUENCE [LARGE SCALE GENOMIC DNA]</scope>
</reference>